<evidence type="ECO:0000313" key="2">
    <source>
        <dbReference type="EMBL" id="RAO95103.1"/>
    </source>
</evidence>
<dbReference type="Gene3D" id="3.20.20.140">
    <property type="entry name" value="Metal-dependent hydrolases"/>
    <property type="match status" value="1"/>
</dbReference>
<dbReference type="InterPro" id="IPR032466">
    <property type="entry name" value="Metal_Hydrolase"/>
</dbReference>
<proteinExistence type="predicted"/>
<evidence type="ECO:0000256" key="1">
    <source>
        <dbReference type="PIRSR" id="PIRSR005902-1"/>
    </source>
</evidence>
<keyword evidence="3" id="KW-1185">Reference proteome</keyword>
<feature type="binding site" evidence="1">
    <location>
        <position position="7"/>
    </location>
    <ligand>
        <name>a divalent metal cation</name>
        <dbReference type="ChEBI" id="CHEBI:60240"/>
        <label>1</label>
    </ligand>
</feature>
<keyword evidence="1" id="KW-0479">Metal-binding</keyword>
<dbReference type="GO" id="GO:0005829">
    <property type="term" value="C:cytosol"/>
    <property type="evidence" value="ECO:0007669"/>
    <property type="project" value="TreeGrafter"/>
</dbReference>
<feature type="binding site" evidence="1">
    <location>
        <position position="156"/>
    </location>
    <ligand>
        <name>a divalent metal cation</name>
        <dbReference type="ChEBI" id="CHEBI:60240"/>
        <label>2</label>
    </ligand>
</feature>
<protein>
    <submittedName>
        <fullName evidence="2">TatD family deoxyribonuclease</fullName>
    </submittedName>
</protein>
<reference evidence="3" key="1">
    <citation type="submission" date="2018-06" db="EMBL/GenBank/DDBJ databases">
        <authorList>
            <person name="Martinez Ocampo F."/>
            <person name="Quiroz Castaneda R.E."/>
            <person name="Rojas Lopez X."/>
        </authorList>
    </citation>
    <scope>NUCLEOTIDE SEQUENCE [LARGE SCALE GENOMIC DNA]</scope>
    <source>
        <strain evidence="3">INIFAP02</strain>
    </source>
</reference>
<dbReference type="EMBL" id="QKVO01000004">
    <property type="protein sequence ID" value="RAO95103.1"/>
    <property type="molecule type" value="Genomic_DNA"/>
</dbReference>
<gene>
    <name evidence="2" type="ORF">DNK47_01640</name>
</gene>
<dbReference type="PIRSF" id="PIRSF005902">
    <property type="entry name" value="DNase_TatD"/>
    <property type="match status" value="1"/>
</dbReference>
<dbReference type="Proteomes" id="UP000249762">
    <property type="component" value="Unassembled WGS sequence"/>
</dbReference>
<dbReference type="OrthoDB" id="9810005at2"/>
<dbReference type="PANTHER" id="PTHR46124">
    <property type="entry name" value="D-AMINOACYL-TRNA DEACYLASE"/>
    <property type="match status" value="1"/>
</dbReference>
<comment type="caution">
    <text evidence="2">The sequence shown here is derived from an EMBL/GenBank/DDBJ whole genome shotgun (WGS) entry which is preliminary data.</text>
</comment>
<accession>A0A328PJ43</accession>
<dbReference type="CDD" id="cd01310">
    <property type="entry name" value="TatD_DNAse"/>
    <property type="match status" value="1"/>
</dbReference>
<feature type="binding site" evidence="1">
    <location>
        <position position="9"/>
    </location>
    <ligand>
        <name>a divalent metal cation</name>
        <dbReference type="ChEBI" id="CHEBI:60240"/>
        <label>1</label>
    </ligand>
</feature>
<feature type="binding site" evidence="1">
    <location>
        <position position="207"/>
    </location>
    <ligand>
        <name>a divalent metal cation</name>
        <dbReference type="ChEBI" id="CHEBI:60240"/>
        <label>1</label>
    </ligand>
</feature>
<feature type="binding site" evidence="1">
    <location>
        <position position="133"/>
    </location>
    <ligand>
        <name>a divalent metal cation</name>
        <dbReference type="ChEBI" id="CHEBI:60240"/>
        <label>2</label>
    </ligand>
</feature>
<dbReference type="GO" id="GO:0046872">
    <property type="term" value="F:metal ion binding"/>
    <property type="evidence" value="ECO:0007669"/>
    <property type="project" value="UniProtKB-KW"/>
</dbReference>
<dbReference type="Pfam" id="PF01026">
    <property type="entry name" value="TatD_DNase"/>
    <property type="match status" value="1"/>
</dbReference>
<dbReference type="SUPFAM" id="SSF51556">
    <property type="entry name" value="Metallo-dependent hydrolases"/>
    <property type="match status" value="1"/>
</dbReference>
<dbReference type="AlphaFoldDB" id="A0A328PJ43"/>
<evidence type="ECO:0000313" key="3">
    <source>
        <dbReference type="Proteomes" id="UP000249762"/>
    </source>
</evidence>
<feature type="binding site" evidence="1">
    <location>
        <position position="95"/>
    </location>
    <ligand>
        <name>a divalent metal cation</name>
        <dbReference type="ChEBI" id="CHEBI:60240"/>
        <label>1</label>
    </ligand>
</feature>
<dbReference type="InterPro" id="IPR001130">
    <property type="entry name" value="TatD-like"/>
</dbReference>
<dbReference type="GO" id="GO:0016788">
    <property type="term" value="F:hydrolase activity, acting on ester bonds"/>
    <property type="evidence" value="ECO:0007669"/>
    <property type="project" value="InterPro"/>
</dbReference>
<sequence>MGIFETHVHFTSKEFSPHFERLVSLESNFQYLNVATSLSESKEVVEQSREFAQIYCAIGIHPLYITEEKHSLEEVITQLEELILKNKSKVLAIGEIGLDFYRVTKEESYEEQIKWLETQLELARKHNLSSVLHIRNAMSEAIEALKKQSSFYGIIHSFDGTKEELRELLSLSKDCFISFSPLIFRNIEKFRELISETPLDRLLVESDSPYLALSSTICRSILRVISEVKKIELSELKKIVMENSKKALRIP</sequence>
<organism evidence="2 3">
    <name type="scientific">Mycoplasma wenyonii</name>
    <dbReference type="NCBI Taxonomy" id="65123"/>
    <lineage>
        <taxon>Bacteria</taxon>
        <taxon>Bacillati</taxon>
        <taxon>Mycoplasmatota</taxon>
        <taxon>Mollicutes</taxon>
        <taxon>Mycoplasmataceae</taxon>
        <taxon>Mycoplasma</taxon>
    </lineage>
</organism>
<name>A0A328PJ43_9MOLU</name>
<dbReference type="PANTHER" id="PTHR46124:SF2">
    <property type="entry name" value="D-AMINOACYL-TRNA DEACYLASE"/>
    <property type="match status" value="1"/>
</dbReference>